<protein>
    <submittedName>
        <fullName evidence="2">Uncharacterized protein</fullName>
    </submittedName>
</protein>
<gene>
    <name evidence="2" type="ORF">EWB00_006932</name>
</gene>
<dbReference type="AlphaFoldDB" id="A0A4Z2CWR4"/>
<evidence type="ECO:0000313" key="3">
    <source>
        <dbReference type="Proteomes" id="UP000311919"/>
    </source>
</evidence>
<feature type="chain" id="PRO_5021362517" evidence="1">
    <location>
        <begin position="17"/>
        <end position="83"/>
    </location>
</feature>
<keyword evidence="1" id="KW-0732">Signal</keyword>
<reference evidence="2 3" key="1">
    <citation type="submission" date="2019-03" db="EMBL/GenBank/DDBJ databases">
        <title>An improved genome assembly of the fluke Schistosoma japonicum.</title>
        <authorList>
            <person name="Hu W."/>
            <person name="Luo F."/>
            <person name="Yin M."/>
            <person name="Mo X."/>
            <person name="Sun C."/>
            <person name="Wu Q."/>
            <person name="Zhu B."/>
            <person name="Xiang M."/>
            <person name="Wang J."/>
            <person name="Wang Y."/>
            <person name="Zhang T."/>
            <person name="Xu B."/>
            <person name="Zheng H."/>
            <person name="Feng Z."/>
        </authorList>
    </citation>
    <scope>NUCLEOTIDE SEQUENCE [LARGE SCALE GENOMIC DNA]</scope>
    <source>
        <strain evidence="2">HuSjv2</strain>
        <tissue evidence="2">Worms</tissue>
    </source>
</reference>
<name>A0A4Z2CWR4_SCHJA</name>
<accession>A0A4Z2CWR4</accession>
<keyword evidence="3" id="KW-1185">Reference proteome</keyword>
<sequence length="83" mass="9468">MKTIIWLSLLVCIVYGVVNIEGDRKVVIFRGAKSYPGYRGNHRIQETSPTNRRVDISKVQLYGARKNDPTYRQGLEDLAGLMK</sequence>
<dbReference type="OrthoDB" id="6253943at2759"/>
<dbReference type="Proteomes" id="UP000311919">
    <property type="component" value="Unassembled WGS sequence"/>
</dbReference>
<organism evidence="2 3">
    <name type="scientific">Schistosoma japonicum</name>
    <name type="common">Blood fluke</name>
    <dbReference type="NCBI Taxonomy" id="6182"/>
    <lineage>
        <taxon>Eukaryota</taxon>
        <taxon>Metazoa</taxon>
        <taxon>Spiralia</taxon>
        <taxon>Lophotrochozoa</taxon>
        <taxon>Platyhelminthes</taxon>
        <taxon>Trematoda</taxon>
        <taxon>Digenea</taxon>
        <taxon>Strigeidida</taxon>
        <taxon>Schistosomatoidea</taxon>
        <taxon>Schistosomatidae</taxon>
        <taxon>Schistosoma</taxon>
    </lineage>
</organism>
<dbReference type="EMBL" id="SKCS01000406">
    <property type="protein sequence ID" value="TNN08594.1"/>
    <property type="molecule type" value="Genomic_DNA"/>
</dbReference>
<proteinExistence type="predicted"/>
<evidence type="ECO:0000256" key="1">
    <source>
        <dbReference type="SAM" id="SignalP"/>
    </source>
</evidence>
<feature type="signal peptide" evidence="1">
    <location>
        <begin position="1"/>
        <end position="16"/>
    </location>
</feature>
<comment type="caution">
    <text evidence="2">The sequence shown here is derived from an EMBL/GenBank/DDBJ whole genome shotgun (WGS) entry which is preliminary data.</text>
</comment>
<evidence type="ECO:0000313" key="2">
    <source>
        <dbReference type="EMBL" id="TNN08594.1"/>
    </source>
</evidence>